<proteinExistence type="predicted"/>
<name>A0A9W8K3I8_9AGAR</name>
<evidence type="ECO:0000313" key="1">
    <source>
        <dbReference type="EMBL" id="KAJ3511055.1"/>
    </source>
</evidence>
<accession>A0A9W8K3I8</accession>
<protein>
    <submittedName>
        <fullName evidence="1">Uncharacterized protein</fullName>
    </submittedName>
</protein>
<dbReference type="EMBL" id="JANKHO010000352">
    <property type="protein sequence ID" value="KAJ3511055.1"/>
    <property type="molecule type" value="Genomic_DNA"/>
</dbReference>
<keyword evidence="2" id="KW-1185">Reference proteome</keyword>
<organism evidence="1 2">
    <name type="scientific">Agrocybe chaxingu</name>
    <dbReference type="NCBI Taxonomy" id="84603"/>
    <lineage>
        <taxon>Eukaryota</taxon>
        <taxon>Fungi</taxon>
        <taxon>Dikarya</taxon>
        <taxon>Basidiomycota</taxon>
        <taxon>Agaricomycotina</taxon>
        <taxon>Agaricomycetes</taxon>
        <taxon>Agaricomycetidae</taxon>
        <taxon>Agaricales</taxon>
        <taxon>Agaricineae</taxon>
        <taxon>Strophariaceae</taxon>
        <taxon>Agrocybe</taxon>
    </lineage>
</organism>
<comment type="caution">
    <text evidence="1">The sequence shown here is derived from an EMBL/GenBank/DDBJ whole genome shotgun (WGS) entry which is preliminary data.</text>
</comment>
<evidence type="ECO:0000313" key="2">
    <source>
        <dbReference type="Proteomes" id="UP001148786"/>
    </source>
</evidence>
<dbReference type="OrthoDB" id="2111841at2759"/>
<dbReference type="AlphaFoldDB" id="A0A9W8K3I8"/>
<dbReference type="Proteomes" id="UP001148786">
    <property type="component" value="Unassembled WGS sequence"/>
</dbReference>
<sequence length="90" mass="10046">MLAFAQSPELWQTADQMLKDQYNIIVCHDESTGKLVKSLFVQSTQCAMVLSHSCRFQSAAQNSSIKQEDDKVECLLNSPIKGRVVKEGGR</sequence>
<reference evidence="1" key="1">
    <citation type="submission" date="2022-07" db="EMBL/GenBank/DDBJ databases">
        <title>Genome Sequence of Agrocybe chaxingu.</title>
        <authorList>
            <person name="Buettner E."/>
        </authorList>
    </citation>
    <scope>NUCLEOTIDE SEQUENCE</scope>
    <source>
        <strain evidence="1">MP-N11</strain>
    </source>
</reference>
<gene>
    <name evidence="1" type="ORF">NLJ89_g4324</name>
</gene>